<dbReference type="SMART" id="SM00363">
    <property type="entry name" value="S4"/>
    <property type="match status" value="1"/>
</dbReference>
<dbReference type="InterPro" id="IPR020103">
    <property type="entry name" value="PsdUridine_synth_cat_dom_sf"/>
</dbReference>
<sequence>MEERLQKIIARAGVASRRAAEEIITSGRVRVNGHVVTELGHKADRQKDRIEVDGKRIVTEAPVYVALHKPRNVVSTLRDPEGRPTVADYVHGVGARLYPVGRLDFATSGILLMTNDGDFANALLHPRGGVPKTYVLKVQGVMSEDDLTPWREGIRLEDGVTLPAEARLLRHEGDKTWLEVTLREGRNQQIRRMGEATGWPVMRLARITFAGVTSEKLRPGEWRALTVDELLKIREEFGVPKRIRGAMMGASSGPVDHRRVAGTARSSGKASTRPAPEAAAKPARGRAPAGRDARSRTSAPEPGATSHGPARPNARSRTSAPASDGVSTGPARPNVRARSKASTAASPGPAPGRPDVRSRSKAAAGGSPGPSPARSARSGRSGTTPRAAETRAPRARGPGRR</sequence>
<dbReference type="SUPFAM" id="SSF55120">
    <property type="entry name" value="Pseudouridine synthase"/>
    <property type="match status" value="1"/>
</dbReference>
<dbReference type="AlphaFoldDB" id="A0A2L0EV65"/>
<dbReference type="GO" id="GO:0005829">
    <property type="term" value="C:cytosol"/>
    <property type="evidence" value="ECO:0007669"/>
    <property type="project" value="UniProtKB-ARBA"/>
</dbReference>
<comment type="similarity">
    <text evidence="1 5">Belongs to the pseudouridine synthase RsuA family.</text>
</comment>
<evidence type="ECO:0000256" key="3">
    <source>
        <dbReference type="ARBA" id="ARBA00023235"/>
    </source>
</evidence>
<dbReference type="Gene3D" id="3.10.290.10">
    <property type="entry name" value="RNA-binding S4 domain"/>
    <property type="match status" value="1"/>
</dbReference>
<keyword evidence="3 5" id="KW-0413">Isomerase</keyword>
<dbReference type="GO" id="GO:0000455">
    <property type="term" value="P:enzyme-directed rRNA pseudouridine synthesis"/>
    <property type="evidence" value="ECO:0007669"/>
    <property type="project" value="UniProtKB-ARBA"/>
</dbReference>
<dbReference type="Gene3D" id="3.30.70.580">
    <property type="entry name" value="Pseudouridine synthase I, catalytic domain, N-terminal subdomain"/>
    <property type="match status" value="1"/>
</dbReference>
<dbReference type="InterPro" id="IPR000748">
    <property type="entry name" value="PsdUridine_synth_RsuA/RluB/E/F"/>
</dbReference>
<dbReference type="RefSeq" id="WP_104981892.1">
    <property type="nucleotide sequence ID" value="NZ_CP012673.1"/>
</dbReference>
<name>A0A2L0EV65_SORCE</name>
<dbReference type="InterPro" id="IPR020094">
    <property type="entry name" value="TruA/RsuA/RluB/E/F_N"/>
</dbReference>
<dbReference type="EMBL" id="CP012673">
    <property type="protein sequence ID" value="AUX43183.1"/>
    <property type="molecule type" value="Genomic_DNA"/>
</dbReference>
<evidence type="ECO:0000259" key="7">
    <source>
        <dbReference type="SMART" id="SM00363"/>
    </source>
</evidence>
<evidence type="ECO:0000256" key="6">
    <source>
        <dbReference type="SAM" id="MobiDB-lite"/>
    </source>
</evidence>
<dbReference type="Gene3D" id="3.30.70.1560">
    <property type="entry name" value="Alpha-L RNA-binding motif"/>
    <property type="match status" value="1"/>
</dbReference>
<dbReference type="InterPro" id="IPR036986">
    <property type="entry name" value="S4_RNA-bd_sf"/>
</dbReference>
<feature type="region of interest" description="Disordered" evidence="6">
    <location>
        <begin position="246"/>
        <end position="401"/>
    </location>
</feature>
<reference evidence="8 9" key="1">
    <citation type="submission" date="2015-09" db="EMBL/GenBank/DDBJ databases">
        <title>Sorangium comparison.</title>
        <authorList>
            <person name="Zaburannyi N."/>
            <person name="Bunk B."/>
            <person name="Overmann J."/>
            <person name="Mueller R."/>
        </authorList>
    </citation>
    <scope>NUCLEOTIDE SEQUENCE [LARGE SCALE GENOMIC DNA]</scope>
    <source>
        <strain evidence="8 9">So ce26</strain>
    </source>
</reference>
<dbReference type="PANTHER" id="PTHR47683">
    <property type="entry name" value="PSEUDOURIDINE SYNTHASE FAMILY PROTEIN-RELATED"/>
    <property type="match status" value="1"/>
</dbReference>
<dbReference type="PROSITE" id="PS50889">
    <property type="entry name" value="S4"/>
    <property type="match status" value="1"/>
</dbReference>
<dbReference type="FunFam" id="3.10.290.10:FF:000003">
    <property type="entry name" value="Pseudouridine synthase"/>
    <property type="match status" value="1"/>
</dbReference>
<dbReference type="NCBIfam" id="TIGR00093">
    <property type="entry name" value="pseudouridine synthase"/>
    <property type="match status" value="1"/>
</dbReference>
<organism evidence="8 9">
    <name type="scientific">Sorangium cellulosum</name>
    <name type="common">Polyangium cellulosum</name>
    <dbReference type="NCBI Taxonomy" id="56"/>
    <lineage>
        <taxon>Bacteria</taxon>
        <taxon>Pseudomonadati</taxon>
        <taxon>Myxococcota</taxon>
        <taxon>Polyangia</taxon>
        <taxon>Polyangiales</taxon>
        <taxon>Polyangiaceae</taxon>
        <taxon>Sorangium</taxon>
    </lineage>
</organism>
<dbReference type="SUPFAM" id="SSF55174">
    <property type="entry name" value="Alpha-L RNA-binding motif"/>
    <property type="match status" value="1"/>
</dbReference>
<dbReference type="InterPro" id="IPR042092">
    <property type="entry name" value="PsdUridine_s_RsuA/RluB/E/F_cat"/>
</dbReference>
<proteinExistence type="inferred from homology"/>
<dbReference type="InterPro" id="IPR006145">
    <property type="entry name" value="PsdUridine_synth_RsuA/RluA"/>
</dbReference>
<dbReference type="Proteomes" id="UP000238348">
    <property type="component" value="Chromosome"/>
</dbReference>
<dbReference type="PROSITE" id="PS01149">
    <property type="entry name" value="PSI_RSU"/>
    <property type="match status" value="1"/>
</dbReference>
<evidence type="ECO:0000313" key="8">
    <source>
        <dbReference type="EMBL" id="AUX43183.1"/>
    </source>
</evidence>
<dbReference type="CDD" id="cd02870">
    <property type="entry name" value="PseudoU_synth_RsuA_like"/>
    <property type="match status" value="1"/>
</dbReference>
<dbReference type="InterPro" id="IPR002942">
    <property type="entry name" value="S4_RNA-bd"/>
</dbReference>
<feature type="compositionally biased region" description="Low complexity" evidence="6">
    <location>
        <begin position="273"/>
        <end position="288"/>
    </location>
</feature>
<dbReference type="Pfam" id="PF00849">
    <property type="entry name" value="PseudoU_synth_2"/>
    <property type="match status" value="1"/>
</dbReference>
<evidence type="ECO:0000256" key="2">
    <source>
        <dbReference type="ARBA" id="ARBA00022884"/>
    </source>
</evidence>
<dbReference type="Pfam" id="PF01479">
    <property type="entry name" value="S4"/>
    <property type="match status" value="1"/>
</dbReference>
<feature type="domain" description="RNA-binding S4" evidence="7">
    <location>
        <begin position="3"/>
        <end position="62"/>
    </location>
</feature>
<keyword evidence="2 4" id="KW-0694">RNA-binding</keyword>
<dbReference type="PANTHER" id="PTHR47683:SF2">
    <property type="entry name" value="RNA-BINDING S4 DOMAIN-CONTAINING PROTEIN"/>
    <property type="match status" value="1"/>
</dbReference>
<gene>
    <name evidence="8" type="ORF">SOCE26_046260</name>
</gene>
<dbReference type="OrthoDB" id="9807213at2"/>
<feature type="compositionally biased region" description="Low complexity" evidence="6">
    <location>
        <begin position="372"/>
        <end position="387"/>
    </location>
</feature>
<dbReference type="FunFam" id="3.30.70.1560:FF:000001">
    <property type="entry name" value="Pseudouridine synthase"/>
    <property type="match status" value="1"/>
</dbReference>
<dbReference type="GO" id="GO:0120159">
    <property type="term" value="F:rRNA pseudouridine synthase activity"/>
    <property type="evidence" value="ECO:0007669"/>
    <property type="project" value="UniProtKB-ARBA"/>
</dbReference>
<evidence type="ECO:0000256" key="4">
    <source>
        <dbReference type="PROSITE-ProRule" id="PRU00182"/>
    </source>
</evidence>
<dbReference type="InterPro" id="IPR018496">
    <property type="entry name" value="PsdUridine_synth_RsuA/RluB_CS"/>
</dbReference>
<dbReference type="GO" id="GO:0003723">
    <property type="term" value="F:RNA binding"/>
    <property type="evidence" value="ECO:0007669"/>
    <property type="project" value="UniProtKB-KW"/>
</dbReference>
<accession>A0A2L0EV65</accession>
<dbReference type="InterPro" id="IPR050343">
    <property type="entry name" value="RsuA_PseudoU_synthase"/>
</dbReference>
<evidence type="ECO:0000256" key="5">
    <source>
        <dbReference type="RuleBase" id="RU003887"/>
    </source>
</evidence>
<evidence type="ECO:0000313" key="9">
    <source>
        <dbReference type="Proteomes" id="UP000238348"/>
    </source>
</evidence>
<dbReference type="EC" id="5.4.99.-" evidence="5"/>
<protein>
    <recommendedName>
        <fullName evidence="5">Pseudouridine synthase</fullName>
        <ecNumber evidence="5">5.4.99.-</ecNumber>
    </recommendedName>
</protein>
<evidence type="ECO:0000256" key="1">
    <source>
        <dbReference type="ARBA" id="ARBA00008348"/>
    </source>
</evidence>
<dbReference type="CDD" id="cd00165">
    <property type="entry name" value="S4"/>
    <property type="match status" value="1"/>
</dbReference>